<reference evidence="2 3" key="1">
    <citation type="submission" date="2018-09" db="EMBL/GenBank/DDBJ databases">
        <title>Characterization of the phylogenetic diversity of five novel species belonging to the genus Bifidobacterium.</title>
        <authorList>
            <person name="Lugli G.A."/>
            <person name="Duranti S."/>
            <person name="Milani C."/>
        </authorList>
    </citation>
    <scope>NUCLEOTIDE SEQUENCE [LARGE SCALE GENOMIC DNA]</scope>
    <source>
        <strain evidence="2 3">2033B</strain>
    </source>
</reference>
<proteinExistence type="predicted"/>
<dbReference type="EMBL" id="QXGK01000017">
    <property type="protein sequence ID" value="RSX54619.1"/>
    <property type="molecule type" value="Genomic_DNA"/>
</dbReference>
<evidence type="ECO:0000313" key="3">
    <source>
        <dbReference type="Proteomes" id="UP000287470"/>
    </source>
</evidence>
<dbReference type="OrthoDB" id="9996305at2"/>
<evidence type="ECO:0000256" key="1">
    <source>
        <dbReference type="SAM" id="SignalP"/>
    </source>
</evidence>
<protein>
    <submittedName>
        <fullName evidence="2">Uncharacterized protein</fullName>
    </submittedName>
</protein>
<keyword evidence="3" id="KW-1185">Reference proteome</keyword>
<sequence length="95" mass="10326">MNTNKIKMLAGTLVAVIITCGVFSTPASAFSGIYQGAALQGSYYYDWTYSYAEGAATYGKVRVWAKQDGATNTVEAAYIGDFKKSLQSRSGMERR</sequence>
<comment type="caution">
    <text evidence="2">The sequence shown here is derived from an EMBL/GenBank/DDBJ whole genome shotgun (WGS) entry which is preliminary data.</text>
</comment>
<name>A0A430FP64_9BIFI</name>
<dbReference type="RefSeq" id="WP_125968819.1">
    <property type="nucleotide sequence ID" value="NZ_QXGK01000017.1"/>
</dbReference>
<feature type="signal peptide" evidence="1">
    <location>
        <begin position="1"/>
        <end position="29"/>
    </location>
</feature>
<feature type="chain" id="PRO_5019281985" evidence="1">
    <location>
        <begin position="30"/>
        <end position="95"/>
    </location>
</feature>
<dbReference type="Proteomes" id="UP000287470">
    <property type="component" value="Unassembled WGS sequence"/>
</dbReference>
<gene>
    <name evidence="2" type="ORF">D2E24_1569</name>
</gene>
<accession>A0A430FP64</accession>
<keyword evidence="1" id="KW-0732">Signal</keyword>
<organism evidence="2 3">
    <name type="scientific">Bifidobacterium samirii</name>
    <dbReference type="NCBI Taxonomy" id="2306974"/>
    <lineage>
        <taxon>Bacteria</taxon>
        <taxon>Bacillati</taxon>
        <taxon>Actinomycetota</taxon>
        <taxon>Actinomycetes</taxon>
        <taxon>Bifidobacteriales</taxon>
        <taxon>Bifidobacteriaceae</taxon>
        <taxon>Bifidobacterium</taxon>
    </lineage>
</organism>
<evidence type="ECO:0000313" key="2">
    <source>
        <dbReference type="EMBL" id="RSX54619.1"/>
    </source>
</evidence>
<dbReference type="AlphaFoldDB" id="A0A430FP64"/>